<evidence type="ECO:0000313" key="1">
    <source>
        <dbReference type="EMBL" id="MPM94018.1"/>
    </source>
</evidence>
<gene>
    <name evidence="1" type="ORF">SDC9_141160</name>
</gene>
<reference evidence="1" key="1">
    <citation type="submission" date="2019-08" db="EMBL/GenBank/DDBJ databases">
        <authorList>
            <person name="Kucharzyk K."/>
            <person name="Murdoch R.W."/>
            <person name="Higgins S."/>
            <person name="Loffler F."/>
        </authorList>
    </citation>
    <scope>NUCLEOTIDE SEQUENCE</scope>
</reference>
<comment type="caution">
    <text evidence="1">The sequence shown here is derived from an EMBL/GenBank/DDBJ whole genome shotgun (WGS) entry which is preliminary data.</text>
</comment>
<proteinExistence type="predicted"/>
<protein>
    <recommendedName>
        <fullName evidence="2">RND efflux pump membrane fusion protein barrel-sandwich domain-containing protein</fullName>
    </recommendedName>
</protein>
<organism evidence="1">
    <name type="scientific">bioreactor metagenome</name>
    <dbReference type="NCBI Taxonomy" id="1076179"/>
    <lineage>
        <taxon>unclassified sequences</taxon>
        <taxon>metagenomes</taxon>
        <taxon>ecological metagenomes</taxon>
    </lineage>
</organism>
<accession>A0A645DY03</accession>
<dbReference type="EMBL" id="VSSQ01040714">
    <property type="protein sequence ID" value="MPM94018.1"/>
    <property type="molecule type" value="Genomic_DNA"/>
</dbReference>
<dbReference type="Gene3D" id="2.40.420.20">
    <property type="match status" value="1"/>
</dbReference>
<evidence type="ECO:0008006" key="2">
    <source>
        <dbReference type="Google" id="ProtNLM"/>
    </source>
</evidence>
<sequence length="35" mass="3821">MVEITEGLNEGMEVVVKGQNFLEDGALVSVVKQEE</sequence>
<name>A0A645DY03_9ZZZZ</name>
<dbReference type="AlphaFoldDB" id="A0A645DY03"/>